<accession>A0A7J7X005</accession>
<protein>
    <submittedName>
        <fullName evidence="1">CWF19 like cell cycle control factor 2</fullName>
    </submittedName>
</protein>
<dbReference type="EMBL" id="JACAGB010000009">
    <property type="protein sequence ID" value="KAF6342710.1"/>
    <property type="molecule type" value="Genomic_DNA"/>
</dbReference>
<name>A0A7J7X005_PIPKU</name>
<gene>
    <name evidence="1" type="ORF">mPipKuh1_003466</name>
</gene>
<evidence type="ECO:0000313" key="1">
    <source>
        <dbReference type="EMBL" id="KAF6342710.1"/>
    </source>
</evidence>
<keyword evidence="2" id="KW-1185">Reference proteome</keyword>
<evidence type="ECO:0000313" key="2">
    <source>
        <dbReference type="Proteomes" id="UP000558488"/>
    </source>
</evidence>
<organism evidence="1 2">
    <name type="scientific">Pipistrellus kuhlii</name>
    <name type="common">Kuhl's pipistrelle</name>
    <dbReference type="NCBI Taxonomy" id="59472"/>
    <lineage>
        <taxon>Eukaryota</taxon>
        <taxon>Metazoa</taxon>
        <taxon>Chordata</taxon>
        <taxon>Craniata</taxon>
        <taxon>Vertebrata</taxon>
        <taxon>Euteleostomi</taxon>
        <taxon>Mammalia</taxon>
        <taxon>Eutheria</taxon>
        <taxon>Laurasiatheria</taxon>
        <taxon>Chiroptera</taxon>
        <taxon>Yangochiroptera</taxon>
        <taxon>Vespertilionidae</taxon>
        <taxon>Pipistrellus</taxon>
    </lineage>
</organism>
<dbReference type="Proteomes" id="UP000558488">
    <property type="component" value="Unassembled WGS sequence"/>
</dbReference>
<comment type="caution">
    <text evidence="1">The sequence shown here is derived from an EMBL/GenBank/DDBJ whole genome shotgun (WGS) entry which is preliminary data.</text>
</comment>
<proteinExistence type="predicted"/>
<sequence length="10" mass="1316">MGQWKYFSRN</sequence>
<reference evidence="1 2" key="1">
    <citation type="journal article" date="2020" name="Nature">
        <title>Six reference-quality genomes reveal evolution of bat adaptations.</title>
        <authorList>
            <person name="Jebb D."/>
            <person name="Huang Z."/>
            <person name="Pippel M."/>
            <person name="Hughes G.M."/>
            <person name="Lavrichenko K."/>
            <person name="Devanna P."/>
            <person name="Winkler S."/>
            <person name="Jermiin L.S."/>
            <person name="Skirmuntt E.C."/>
            <person name="Katzourakis A."/>
            <person name="Burkitt-Gray L."/>
            <person name="Ray D.A."/>
            <person name="Sullivan K.A.M."/>
            <person name="Roscito J.G."/>
            <person name="Kirilenko B.M."/>
            <person name="Davalos L.M."/>
            <person name="Corthals A.P."/>
            <person name="Power M.L."/>
            <person name="Jones G."/>
            <person name="Ransome R.D."/>
            <person name="Dechmann D.K.N."/>
            <person name="Locatelli A.G."/>
            <person name="Puechmaille S.J."/>
            <person name="Fedrigo O."/>
            <person name="Jarvis E.D."/>
            <person name="Hiller M."/>
            <person name="Vernes S.C."/>
            <person name="Myers E.W."/>
            <person name="Teeling E.C."/>
        </authorList>
    </citation>
    <scope>NUCLEOTIDE SEQUENCE [LARGE SCALE GENOMIC DNA]</scope>
    <source>
        <strain evidence="1">MPipKuh1</strain>
        <tissue evidence="1">Flight muscle</tissue>
    </source>
</reference>